<feature type="region of interest" description="Disordered" evidence="1">
    <location>
        <begin position="440"/>
        <end position="459"/>
    </location>
</feature>
<accession>A0A6A6RCA4</accession>
<dbReference type="OrthoDB" id="3438274at2759"/>
<evidence type="ECO:0000313" key="3">
    <source>
        <dbReference type="Proteomes" id="UP000799750"/>
    </source>
</evidence>
<reference evidence="2" key="1">
    <citation type="journal article" date="2020" name="Stud. Mycol.">
        <title>101 Dothideomycetes genomes: a test case for predicting lifestyles and emergence of pathogens.</title>
        <authorList>
            <person name="Haridas S."/>
            <person name="Albert R."/>
            <person name="Binder M."/>
            <person name="Bloem J."/>
            <person name="Labutti K."/>
            <person name="Salamov A."/>
            <person name="Andreopoulos B."/>
            <person name="Baker S."/>
            <person name="Barry K."/>
            <person name="Bills G."/>
            <person name="Bluhm B."/>
            <person name="Cannon C."/>
            <person name="Castanera R."/>
            <person name="Culley D."/>
            <person name="Daum C."/>
            <person name="Ezra D."/>
            <person name="Gonzalez J."/>
            <person name="Henrissat B."/>
            <person name="Kuo A."/>
            <person name="Liang C."/>
            <person name="Lipzen A."/>
            <person name="Lutzoni F."/>
            <person name="Magnuson J."/>
            <person name="Mondo S."/>
            <person name="Nolan M."/>
            <person name="Ohm R."/>
            <person name="Pangilinan J."/>
            <person name="Park H.-J."/>
            <person name="Ramirez L."/>
            <person name="Alfaro M."/>
            <person name="Sun H."/>
            <person name="Tritt A."/>
            <person name="Yoshinaga Y."/>
            <person name="Zwiers L.-H."/>
            <person name="Turgeon B."/>
            <person name="Goodwin S."/>
            <person name="Spatafora J."/>
            <person name="Crous P."/>
            <person name="Grigoriev I."/>
        </authorList>
    </citation>
    <scope>NUCLEOTIDE SEQUENCE</scope>
    <source>
        <strain evidence="2">CBS 269.34</strain>
    </source>
</reference>
<proteinExistence type="predicted"/>
<evidence type="ECO:0000313" key="2">
    <source>
        <dbReference type="EMBL" id="KAF2502498.1"/>
    </source>
</evidence>
<dbReference type="Proteomes" id="UP000799750">
    <property type="component" value="Unassembled WGS sequence"/>
</dbReference>
<feature type="compositionally biased region" description="Polar residues" evidence="1">
    <location>
        <begin position="444"/>
        <end position="458"/>
    </location>
</feature>
<feature type="compositionally biased region" description="Gly residues" evidence="1">
    <location>
        <begin position="34"/>
        <end position="49"/>
    </location>
</feature>
<name>A0A6A6RCA4_9PEZI</name>
<feature type="compositionally biased region" description="Acidic residues" evidence="1">
    <location>
        <begin position="276"/>
        <end position="285"/>
    </location>
</feature>
<protein>
    <recommendedName>
        <fullName evidence="4">Myb-like domain-containing protein</fullName>
    </recommendedName>
</protein>
<feature type="region of interest" description="Disordered" evidence="1">
    <location>
        <begin position="23"/>
        <end position="327"/>
    </location>
</feature>
<dbReference type="AlphaFoldDB" id="A0A6A6RCA4"/>
<organism evidence="2 3">
    <name type="scientific">Lophium mytilinum</name>
    <dbReference type="NCBI Taxonomy" id="390894"/>
    <lineage>
        <taxon>Eukaryota</taxon>
        <taxon>Fungi</taxon>
        <taxon>Dikarya</taxon>
        <taxon>Ascomycota</taxon>
        <taxon>Pezizomycotina</taxon>
        <taxon>Dothideomycetes</taxon>
        <taxon>Pleosporomycetidae</taxon>
        <taxon>Mytilinidiales</taxon>
        <taxon>Mytilinidiaceae</taxon>
        <taxon>Lophium</taxon>
    </lineage>
</organism>
<evidence type="ECO:0000256" key="1">
    <source>
        <dbReference type="SAM" id="MobiDB-lite"/>
    </source>
</evidence>
<feature type="compositionally biased region" description="Basic and acidic residues" evidence="1">
    <location>
        <begin position="173"/>
        <end position="182"/>
    </location>
</feature>
<evidence type="ECO:0008006" key="4">
    <source>
        <dbReference type="Google" id="ProtNLM"/>
    </source>
</evidence>
<sequence>MLPYDQHDKDASVDEALSARGASLITTDDARGPRGSGGGIRGGLRGQNPGGNLARGASAHPPFGHDVRRPFVHQGRSSMGPAERAPLPPSRRPVFQQGPTQTRHEDNESDTDDMFQGEPSRFPLRSSTRQLIEPEADAKREGAQSLPVRRTTRGGSFGPVSNRENGGAQRPPPRFDPRDQRYPMRGQGEGQSQTTRYYHRAPIHKMESHEEGQSQAALYPPRGPRSGMPIHEDDTDGDRSPPALPPTRGQLLALGENEDKNALTRLGNRRHPRQDDSDEESEAEDVPPTKRSRGTESSLFFHHEEAQQTPKVPQQRGKLAVSTPNLNPENLSWQERLMNSLRMSSGFVPSPAGTRKNMVELDPENHWIKEMRVVHKMSWGEIKEIMNAQRAKDGKPQTFSEAAVYGRFVRNGPRIAEFKGEDFNVRDHMHIKPSERAAVLASSAHPQTTAKTPTANTKWNDEKRQKLIDFFEEANGEVWQIVADKMGHHFAETFDPAELEKLWGKFGKGGLLALSNLTQDTA</sequence>
<gene>
    <name evidence="2" type="ORF">BU16DRAFT_10441</name>
</gene>
<dbReference type="EMBL" id="MU004181">
    <property type="protein sequence ID" value="KAF2502498.1"/>
    <property type="molecule type" value="Genomic_DNA"/>
</dbReference>
<keyword evidence="3" id="KW-1185">Reference proteome</keyword>